<keyword evidence="1" id="KW-0732">Signal</keyword>
<evidence type="ECO:0000256" key="1">
    <source>
        <dbReference type="SAM" id="SignalP"/>
    </source>
</evidence>
<reference evidence="2 3" key="1">
    <citation type="submission" date="2015-12" db="EMBL/GenBank/DDBJ databases">
        <title>Genome sequence of Corynebacterium AS 1.542.</title>
        <authorList>
            <person name="Yang J."/>
            <person name="Yang S."/>
        </authorList>
    </citation>
    <scope>NUCLEOTIDE SEQUENCE [LARGE SCALE GENOMIC DNA]</scope>
    <source>
        <strain evidence="2 3">AS 1.542</strain>
    </source>
</reference>
<feature type="signal peptide" evidence="1">
    <location>
        <begin position="1"/>
        <end position="23"/>
    </location>
</feature>
<gene>
    <name evidence="2" type="ORF">AUP69_05235</name>
</gene>
<evidence type="ECO:0000313" key="3">
    <source>
        <dbReference type="Proteomes" id="UP000186091"/>
    </source>
</evidence>
<dbReference type="EMBL" id="LOQT01000014">
    <property type="protein sequence ID" value="OKX82703.1"/>
    <property type="molecule type" value="Genomic_DNA"/>
</dbReference>
<comment type="caution">
    <text evidence="2">The sequence shown here is derived from an EMBL/GenBank/DDBJ whole genome shotgun (WGS) entry which is preliminary data.</text>
</comment>
<organism evidence="2 3">
    <name type="scientific">Corynebacterium glutamicum</name>
    <name type="common">Brevibacterium saccharolyticum</name>
    <dbReference type="NCBI Taxonomy" id="1718"/>
    <lineage>
        <taxon>Bacteria</taxon>
        <taxon>Bacillati</taxon>
        <taxon>Actinomycetota</taxon>
        <taxon>Actinomycetes</taxon>
        <taxon>Mycobacteriales</taxon>
        <taxon>Corynebacteriaceae</taxon>
        <taxon>Corynebacterium</taxon>
    </lineage>
</organism>
<dbReference type="RefSeq" id="WP_003855836.1">
    <property type="nucleotide sequence ID" value="NZ_JAAOYN010000001.1"/>
</dbReference>
<name>A0AB36IGB9_CORGT</name>
<accession>A0AB36IGB9</accession>
<feature type="chain" id="PRO_5044173229" evidence="1">
    <location>
        <begin position="24"/>
        <end position="150"/>
    </location>
</feature>
<proteinExistence type="predicted"/>
<protein>
    <submittedName>
        <fullName evidence="2">Uncharacterized protein</fullName>
    </submittedName>
</protein>
<sequence>MKKFIAASTILALSLIGAPQAAAFSSGSSGTNIVQPLPEPKPNYTNQQIADRLISAYTVHFTNRGYIISSEANEVARMHYFGTPYEKARIKAELANIGFRIQIETFATSTHEQKYQQLMTTPMEEYKDKLVGGYVVVDGYTTTATLVIAN</sequence>
<dbReference type="AlphaFoldDB" id="A0AB36IGB9"/>
<dbReference type="Proteomes" id="UP000186091">
    <property type="component" value="Unassembled WGS sequence"/>
</dbReference>
<evidence type="ECO:0000313" key="2">
    <source>
        <dbReference type="EMBL" id="OKX82703.1"/>
    </source>
</evidence>